<feature type="region of interest" description="Disordered" evidence="1">
    <location>
        <begin position="1"/>
        <end position="103"/>
    </location>
</feature>
<reference evidence="2 3" key="1">
    <citation type="submission" date="2024-02" db="EMBL/GenBank/DDBJ databases">
        <title>A draft genome for the cacao thread blight pathogen Marasmius crinis-equi.</title>
        <authorList>
            <person name="Cohen S.P."/>
            <person name="Baruah I.K."/>
            <person name="Amoako-Attah I."/>
            <person name="Bukari Y."/>
            <person name="Meinhardt L.W."/>
            <person name="Bailey B.A."/>
        </authorList>
    </citation>
    <scope>NUCLEOTIDE SEQUENCE [LARGE SCALE GENOMIC DNA]</scope>
    <source>
        <strain evidence="2 3">GH-76</strain>
    </source>
</reference>
<evidence type="ECO:0000313" key="2">
    <source>
        <dbReference type="EMBL" id="KAL0565342.1"/>
    </source>
</evidence>
<dbReference type="EMBL" id="JBAHYK010002311">
    <property type="protein sequence ID" value="KAL0565342.1"/>
    <property type="molecule type" value="Genomic_DNA"/>
</dbReference>
<name>A0ABR3ER43_9AGAR</name>
<feature type="compositionally biased region" description="Basic and acidic residues" evidence="1">
    <location>
        <begin position="21"/>
        <end position="37"/>
    </location>
</feature>
<organism evidence="2 3">
    <name type="scientific">Marasmius crinis-equi</name>
    <dbReference type="NCBI Taxonomy" id="585013"/>
    <lineage>
        <taxon>Eukaryota</taxon>
        <taxon>Fungi</taxon>
        <taxon>Dikarya</taxon>
        <taxon>Basidiomycota</taxon>
        <taxon>Agaricomycotina</taxon>
        <taxon>Agaricomycetes</taxon>
        <taxon>Agaricomycetidae</taxon>
        <taxon>Agaricales</taxon>
        <taxon>Marasmiineae</taxon>
        <taxon>Marasmiaceae</taxon>
        <taxon>Marasmius</taxon>
    </lineage>
</organism>
<evidence type="ECO:0000313" key="3">
    <source>
        <dbReference type="Proteomes" id="UP001465976"/>
    </source>
</evidence>
<feature type="compositionally biased region" description="Low complexity" evidence="1">
    <location>
        <begin position="64"/>
        <end position="75"/>
    </location>
</feature>
<dbReference type="Proteomes" id="UP001465976">
    <property type="component" value="Unassembled WGS sequence"/>
</dbReference>
<comment type="caution">
    <text evidence="2">The sequence shown here is derived from an EMBL/GenBank/DDBJ whole genome shotgun (WGS) entry which is preliminary data.</text>
</comment>
<accession>A0ABR3ER43</accession>
<sequence>MPEQLEQLDQLGSQQSSGDENSTRTDQRGSEGCRNEEMNLDNDSNNNEENRRRDREQDRDMDVNGDNNGDGALNGEMSMHEPPVGEPNTEEGENEDPPPNESLEDELAPILTEEEINTMDLNDIKAAFLQQQAKLTETQDQLSPLQIQGAEAEGGNGGVKDGSITKPKGSAGTTWSLQVEMGLTTKDTVYQAILRSVRAFLHGTRIDWRTTWSQVSAENKSKLYALCREKIKFLRRFHNDWATSAIAAQYTKNL</sequence>
<proteinExistence type="predicted"/>
<feature type="compositionally biased region" description="Acidic residues" evidence="1">
    <location>
        <begin position="88"/>
        <end position="103"/>
    </location>
</feature>
<keyword evidence="3" id="KW-1185">Reference proteome</keyword>
<protein>
    <submittedName>
        <fullName evidence="2">Uncharacterized protein</fullName>
    </submittedName>
</protein>
<gene>
    <name evidence="2" type="ORF">V5O48_016682</name>
</gene>
<feature type="compositionally biased region" description="Low complexity" evidence="1">
    <location>
        <begin position="1"/>
        <end position="20"/>
    </location>
</feature>
<feature type="compositionally biased region" description="Basic and acidic residues" evidence="1">
    <location>
        <begin position="48"/>
        <end position="62"/>
    </location>
</feature>
<evidence type="ECO:0000256" key="1">
    <source>
        <dbReference type="SAM" id="MobiDB-lite"/>
    </source>
</evidence>